<evidence type="ECO:0000313" key="6">
    <source>
        <dbReference type="EMBL" id="CAB4003976.1"/>
    </source>
</evidence>
<dbReference type="InterPro" id="IPR009030">
    <property type="entry name" value="Growth_fac_rcpt_cys_sf"/>
</dbReference>
<evidence type="ECO:0000313" key="7">
    <source>
        <dbReference type="Proteomes" id="UP001152795"/>
    </source>
</evidence>
<evidence type="ECO:0000256" key="2">
    <source>
        <dbReference type="ARBA" id="ARBA00022729"/>
    </source>
</evidence>
<gene>
    <name evidence="6" type="ORF">PACLA_8A005735</name>
</gene>
<dbReference type="AlphaFoldDB" id="A0A6S7HHC9"/>
<keyword evidence="4" id="KW-1015">Disulfide bond</keyword>
<dbReference type="SMART" id="SM00181">
    <property type="entry name" value="EGF"/>
    <property type="match status" value="2"/>
</dbReference>
<dbReference type="InterPro" id="IPR024731">
    <property type="entry name" value="NELL2-like_EGF"/>
</dbReference>
<comment type="caution">
    <text evidence="6">The sequence shown here is derived from an EMBL/GenBank/DDBJ whole genome shotgun (WGS) entry which is preliminary data.</text>
</comment>
<dbReference type="CDD" id="cd00054">
    <property type="entry name" value="EGF_CA"/>
    <property type="match status" value="2"/>
</dbReference>
<dbReference type="InterPro" id="IPR000152">
    <property type="entry name" value="EGF-type_Asp/Asn_hydroxyl_site"/>
</dbReference>
<proteinExistence type="predicted"/>
<dbReference type="SMART" id="SM00179">
    <property type="entry name" value="EGF_CA"/>
    <property type="match status" value="2"/>
</dbReference>
<dbReference type="OrthoDB" id="10354986at2759"/>
<dbReference type="Pfam" id="PF12947">
    <property type="entry name" value="EGF_3"/>
    <property type="match status" value="2"/>
</dbReference>
<keyword evidence="3" id="KW-0677">Repeat</keyword>
<dbReference type="GO" id="GO:0005509">
    <property type="term" value="F:calcium ion binding"/>
    <property type="evidence" value="ECO:0007669"/>
    <property type="project" value="InterPro"/>
</dbReference>
<dbReference type="Gene3D" id="2.10.25.10">
    <property type="entry name" value="Laminin"/>
    <property type="match status" value="2"/>
</dbReference>
<evidence type="ECO:0000256" key="4">
    <source>
        <dbReference type="ARBA" id="ARBA00023157"/>
    </source>
</evidence>
<name>A0A6S7HHC9_PARCT</name>
<dbReference type="InterPro" id="IPR011042">
    <property type="entry name" value="6-blade_b-propeller_TolB-like"/>
</dbReference>
<accession>A0A6S7HHC9</accession>
<feature type="non-terminal residue" evidence="6">
    <location>
        <position position="340"/>
    </location>
</feature>
<dbReference type="FunFam" id="2.10.25.10:FF:000038">
    <property type="entry name" value="Fibrillin 2"/>
    <property type="match status" value="2"/>
</dbReference>
<dbReference type="SUPFAM" id="SSF57184">
    <property type="entry name" value="Growth factor receptor domain"/>
    <property type="match status" value="1"/>
</dbReference>
<sequence length="340" mass="37581">VNECETEAPCHVNATCTNVEGSYYCACKANYSGNGLFCEELTCKVDAIYYATSSAIKGVFSDANSTVTVLSASVVNLNYDYSSERLLYYDGSNLISLKLDGSDATTIVAVSAILRFAVDYITRKVYYISDLFKKIKSIDLNTGTESDVVENIGDDVKDLDTDPSNSSLVFAAADNGDIVRYFLDKGTQEVIYHNNRSALYLTVDSKYEAIYWIDYILANDSYSLMQTHFNGSTSQVNYYPGTTSSVKIAIGEDDFYVMDSTRGRIDRFDRSTVSLQHTFYLSDTPIELTVVEDLDECCVGGYCHDNATCTNMPGNYYCTCKMGFMGNSTHCEGIHGFAIS</sequence>
<organism evidence="6 7">
    <name type="scientific">Paramuricea clavata</name>
    <name type="common">Red gorgonian</name>
    <name type="synonym">Violescent sea-whip</name>
    <dbReference type="NCBI Taxonomy" id="317549"/>
    <lineage>
        <taxon>Eukaryota</taxon>
        <taxon>Metazoa</taxon>
        <taxon>Cnidaria</taxon>
        <taxon>Anthozoa</taxon>
        <taxon>Octocorallia</taxon>
        <taxon>Malacalcyonacea</taxon>
        <taxon>Plexauridae</taxon>
        <taxon>Paramuricea</taxon>
    </lineage>
</organism>
<dbReference type="PROSITE" id="PS01186">
    <property type="entry name" value="EGF_2"/>
    <property type="match status" value="1"/>
</dbReference>
<dbReference type="Proteomes" id="UP001152795">
    <property type="component" value="Unassembled WGS sequence"/>
</dbReference>
<dbReference type="PANTHER" id="PTHR24039">
    <property type="entry name" value="FIBRILLIN-RELATED"/>
    <property type="match status" value="1"/>
</dbReference>
<protein>
    <submittedName>
        <fullName evidence="6">Pro-epidermal growth factor</fullName>
    </submittedName>
</protein>
<evidence type="ECO:0000256" key="3">
    <source>
        <dbReference type="ARBA" id="ARBA00022737"/>
    </source>
</evidence>
<dbReference type="Gene3D" id="2.120.10.30">
    <property type="entry name" value="TolB, C-terminal domain"/>
    <property type="match status" value="1"/>
</dbReference>
<comment type="caution">
    <text evidence="5">Lacks conserved residue(s) required for the propagation of feature annotation.</text>
</comment>
<keyword evidence="2" id="KW-0732">Signal</keyword>
<dbReference type="EMBL" id="CACRXK020004777">
    <property type="protein sequence ID" value="CAB4003976.1"/>
    <property type="molecule type" value="Genomic_DNA"/>
</dbReference>
<dbReference type="SUPFAM" id="SSF63825">
    <property type="entry name" value="YWTD domain"/>
    <property type="match status" value="1"/>
</dbReference>
<dbReference type="InterPro" id="IPR001881">
    <property type="entry name" value="EGF-like_Ca-bd_dom"/>
</dbReference>
<evidence type="ECO:0000256" key="1">
    <source>
        <dbReference type="ARBA" id="ARBA00022536"/>
    </source>
</evidence>
<dbReference type="PROSITE" id="PS50026">
    <property type="entry name" value="EGF_3"/>
    <property type="match status" value="2"/>
</dbReference>
<dbReference type="PROSITE" id="PS00010">
    <property type="entry name" value="ASX_HYDROXYL"/>
    <property type="match status" value="2"/>
</dbReference>
<evidence type="ECO:0000256" key="5">
    <source>
        <dbReference type="PROSITE-ProRule" id="PRU00076"/>
    </source>
</evidence>
<dbReference type="PROSITE" id="PS01187">
    <property type="entry name" value="EGF_CA"/>
    <property type="match status" value="1"/>
</dbReference>
<keyword evidence="7" id="KW-1185">Reference proteome</keyword>
<dbReference type="PANTHER" id="PTHR24039:SF58">
    <property type="entry name" value="EGF-LIKE DOMAIN-CONTAINING PROTEIN"/>
    <property type="match status" value="1"/>
</dbReference>
<keyword evidence="1 5" id="KW-0245">EGF-like domain</keyword>
<dbReference type="InterPro" id="IPR018097">
    <property type="entry name" value="EGF_Ca-bd_CS"/>
</dbReference>
<reference evidence="6" key="1">
    <citation type="submission" date="2020-04" db="EMBL/GenBank/DDBJ databases">
        <authorList>
            <person name="Alioto T."/>
            <person name="Alioto T."/>
            <person name="Gomez Garrido J."/>
        </authorList>
    </citation>
    <scope>NUCLEOTIDE SEQUENCE</scope>
    <source>
        <strain evidence="6">A484AB</strain>
    </source>
</reference>
<dbReference type="InterPro" id="IPR000742">
    <property type="entry name" value="EGF"/>
</dbReference>